<evidence type="ECO:0000313" key="1">
    <source>
        <dbReference type="EMBL" id="KHG18200.1"/>
    </source>
</evidence>
<organism evidence="2 3">
    <name type="scientific">Gossypium arboreum</name>
    <name type="common">Tree cotton</name>
    <name type="synonym">Gossypium nanking</name>
    <dbReference type="NCBI Taxonomy" id="29729"/>
    <lineage>
        <taxon>Eukaryota</taxon>
        <taxon>Viridiplantae</taxon>
        <taxon>Streptophyta</taxon>
        <taxon>Embryophyta</taxon>
        <taxon>Tracheophyta</taxon>
        <taxon>Spermatophyta</taxon>
        <taxon>Magnoliopsida</taxon>
        <taxon>eudicotyledons</taxon>
        <taxon>Gunneridae</taxon>
        <taxon>Pentapetalae</taxon>
        <taxon>rosids</taxon>
        <taxon>malvids</taxon>
        <taxon>Malvales</taxon>
        <taxon>Malvaceae</taxon>
        <taxon>Malvoideae</taxon>
        <taxon>Gossypium</taxon>
    </lineage>
</organism>
<name>A0A0B0PMI8_GOSAR</name>
<keyword evidence="3" id="KW-1185">Reference proteome</keyword>
<reference evidence="3" key="2">
    <citation type="submission" date="2014-09" db="EMBL/GenBank/DDBJ databases">
        <authorList>
            <person name="Mudge J."/>
            <person name="Ramaraj T."/>
            <person name="Lindquist I.E."/>
            <person name="Bharti A.K."/>
            <person name="Sundararajan A."/>
            <person name="Cameron C.T."/>
            <person name="Woodward J.E."/>
            <person name="May G.D."/>
            <person name="Brubaker C."/>
            <person name="Broadhvest J."/>
            <person name="Wilkins T.A."/>
        </authorList>
    </citation>
    <scope>NUCLEOTIDE SEQUENCE</scope>
    <source>
        <strain evidence="3">cv. AKA8401</strain>
    </source>
</reference>
<evidence type="ECO:0000313" key="2">
    <source>
        <dbReference type="EMBL" id="KHG24626.1"/>
    </source>
</evidence>
<evidence type="ECO:0000313" key="3">
    <source>
        <dbReference type="Proteomes" id="UP000032142"/>
    </source>
</evidence>
<dbReference type="Proteomes" id="UP000032142">
    <property type="component" value="Unassembled WGS sequence"/>
</dbReference>
<dbReference type="EMBL" id="KN429413">
    <property type="protein sequence ID" value="KHG24626.1"/>
    <property type="molecule type" value="Genomic_DNA"/>
</dbReference>
<reference evidence="2" key="1">
    <citation type="submission" date="2014-09" db="EMBL/GenBank/DDBJ databases">
        <title>G. arboreum L. cv. AKA8401 A2 genome assembly version 1.0.</title>
        <authorList>
            <person name="Mudge J."/>
            <person name="Ramaraj T."/>
            <person name="Lindquist I.E."/>
            <person name="Bharti A.K."/>
            <person name="Sundararajan A."/>
            <person name="Cameron C.T."/>
            <person name="Woodward J.E."/>
            <person name="May G.D."/>
            <person name="Brubaker C."/>
            <person name="Broadhvest J."/>
            <person name="Wilkins T.A."/>
        </authorList>
    </citation>
    <scope>NUCLEOTIDE SEQUENCE</scope>
</reference>
<gene>
    <name evidence="1" type="ORF">F383_00418</name>
    <name evidence="2" type="ORF">F383_09335</name>
</gene>
<protein>
    <submittedName>
        <fullName evidence="2">Uncharacterized protein</fullName>
    </submittedName>
</protein>
<sequence>MCILVPSQSFFSALSSPDKCSRKHLMIK</sequence>
<accession>A0A0B0PMI8</accession>
<dbReference type="EMBL" id="KN410073">
    <property type="protein sequence ID" value="KHG18200.1"/>
    <property type="molecule type" value="Genomic_DNA"/>
</dbReference>
<dbReference type="AlphaFoldDB" id="A0A0B0PMI8"/>
<proteinExistence type="predicted"/>